<dbReference type="Gene3D" id="3.30.70.270">
    <property type="match status" value="1"/>
</dbReference>
<dbReference type="OrthoDB" id="3186349at2759"/>
<dbReference type="AlphaFoldDB" id="W4K9L8"/>
<dbReference type="Proteomes" id="UP000030671">
    <property type="component" value="Unassembled WGS sequence"/>
</dbReference>
<feature type="non-terminal residue" evidence="1">
    <location>
        <position position="98"/>
    </location>
</feature>
<keyword evidence="2" id="KW-1185">Reference proteome</keyword>
<sequence length="98" mass="11014">VTIQHSGVPPYTDQIAEQFAGRACGGILDLYVGYDERGLDEKSRNYTTFQTLFGAHRLITLPMGWTNSVPIFHDDVTHILQPEIPDTTIPFIDDVPLR</sequence>
<name>W4K9L8_HETIT</name>
<proteinExistence type="predicted"/>
<accession>W4K9L8</accession>
<feature type="non-terminal residue" evidence="1">
    <location>
        <position position="1"/>
    </location>
</feature>
<dbReference type="KEGG" id="hir:HETIRDRAFT_246812"/>
<dbReference type="InterPro" id="IPR043128">
    <property type="entry name" value="Rev_trsase/Diguanyl_cyclase"/>
</dbReference>
<dbReference type="RefSeq" id="XP_009546623.1">
    <property type="nucleotide sequence ID" value="XM_009548328.1"/>
</dbReference>
<dbReference type="HOGENOM" id="CLU_2339134_0_0_1"/>
<dbReference type="InterPro" id="IPR043502">
    <property type="entry name" value="DNA/RNA_pol_sf"/>
</dbReference>
<evidence type="ECO:0000313" key="2">
    <source>
        <dbReference type="Proteomes" id="UP000030671"/>
    </source>
</evidence>
<dbReference type="InParanoid" id="W4K9L8"/>
<dbReference type="SUPFAM" id="SSF56672">
    <property type="entry name" value="DNA/RNA polymerases"/>
    <property type="match status" value="1"/>
</dbReference>
<dbReference type="Gene3D" id="3.10.10.10">
    <property type="entry name" value="HIV Type 1 Reverse Transcriptase, subunit A, domain 1"/>
    <property type="match status" value="1"/>
</dbReference>
<dbReference type="EMBL" id="KI925458">
    <property type="protein sequence ID" value="ETW82045.1"/>
    <property type="molecule type" value="Genomic_DNA"/>
</dbReference>
<reference evidence="1 2" key="1">
    <citation type="journal article" date="2012" name="New Phytol.">
        <title>Insight into trade-off between wood decay and parasitism from the genome of a fungal forest pathogen.</title>
        <authorList>
            <person name="Olson A."/>
            <person name="Aerts A."/>
            <person name="Asiegbu F."/>
            <person name="Belbahri L."/>
            <person name="Bouzid O."/>
            <person name="Broberg A."/>
            <person name="Canback B."/>
            <person name="Coutinho P.M."/>
            <person name="Cullen D."/>
            <person name="Dalman K."/>
            <person name="Deflorio G."/>
            <person name="van Diepen L.T."/>
            <person name="Dunand C."/>
            <person name="Duplessis S."/>
            <person name="Durling M."/>
            <person name="Gonthier P."/>
            <person name="Grimwood J."/>
            <person name="Fossdal C.G."/>
            <person name="Hansson D."/>
            <person name="Henrissat B."/>
            <person name="Hietala A."/>
            <person name="Himmelstrand K."/>
            <person name="Hoffmeister D."/>
            <person name="Hogberg N."/>
            <person name="James T.Y."/>
            <person name="Karlsson M."/>
            <person name="Kohler A."/>
            <person name="Kues U."/>
            <person name="Lee Y.H."/>
            <person name="Lin Y.C."/>
            <person name="Lind M."/>
            <person name="Lindquist E."/>
            <person name="Lombard V."/>
            <person name="Lucas S."/>
            <person name="Lunden K."/>
            <person name="Morin E."/>
            <person name="Murat C."/>
            <person name="Park J."/>
            <person name="Raffaello T."/>
            <person name="Rouze P."/>
            <person name="Salamov A."/>
            <person name="Schmutz J."/>
            <person name="Solheim H."/>
            <person name="Stahlberg J."/>
            <person name="Velez H."/>
            <person name="de Vries R.P."/>
            <person name="Wiebenga A."/>
            <person name="Woodward S."/>
            <person name="Yakovlev I."/>
            <person name="Garbelotto M."/>
            <person name="Martin F."/>
            <person name="Grigoriev I.V."/>
            <person name="Stenlid J."/>
        </authorList>
    </citation>
    <scope>NUCLEOTIDE SEQUENCE [LARGE SCALE GENOMIC DNA]</scope>
    <source>
        <strain evidence="1 2">TC 32-1</strain>
    </source>
</reference>
<evidence type="ECO:0000313" key="1">
    <source>
        <dbReference type="EMBL" id="ETW82045.1"/>
    </source>
</evidence>
<dbReference type="GeneID" id="20669128"/>
<gene>
    <name evidence="1" type="ORF">HETIRDRAFT_246812</name>
</gene>
<protein>
    <submittedName>
        <fullName evidence="1">Uncharacterized protein</fullName>
    </submittedName>
</protein>
<organism evidence="1 2">
    <name type="scientific">Heterobasidion irregulare (strain TC 32-1)</name>
    <dbReference type="NCBI Taxonomy" id="747525"/>
    <lineage>
        <taxon>Eukaryota</taxon>
        <taxon>Fungi</taxon>
        <taxon>Dikarya</taxon>
        <taxon>Basidiomycota</taxon>
        <taxon>Agaricomycotina</taxon>
        <taxon>Agaricomycetes</taxon>
        <taxon>Russulales</taxon>
        <taxon>Bondarzewiaceae</taxon>
        <taxon>Heterobasidion</taxon>
        <taxon>Heterobasidion annosum species complex</taxon>
    </lineage>
</organism>